<comment type="caution">
    <text evidence="2">The sequence shown here is derived from an EMBL/GenBank/DDBJ whole genome shotgun (WGS) entry which is preliminary data.</text>
</comment>
<evidence type="ECO:0000313" key="3">
    <source>
        <dbReference type="Proteomes" id="UP001163105"/>
    </source>
</evidence>
<dbReference type="Proteomes" id="UP001163105">
    <property type="component" value="Unassembled WGS sequence"/>
</dbReference>
<sequence>MKIQQSLLVACLAAHGVFAMERPQSPHPVFNHDQEREGLDYVRSLNNLPLRGKCSVTSGHCEYRHWVLYEQCDAPYSPYGVLSVPQSEECASNSKCTEYSSECYRWPGTGRVICDFVEVIAELTKYKSWFCPGRPEDWELSAWER</sequence>
<evidence type="ECO:0000256" key="1">
    <source>
        <dbReference type="SAM" id="SignalP"/>
    </source>
</evidence>
<dbReference type="EMBL" id="JAQHRD010000004">
    <property type="protein sequence ID" value="KAJ6441447.1"/>
    <property type="molecule type" value="Genomic_DNA"/>
</dbReference>
<keyword evidence="1" id="KW-0732">Signal</keyword>
<keyword evidence="3" id="KW-1185">Reference proteome</keyword>
<proteinExistence type="predicted"/>
<dbReference type="AlphaFoldDB" id="A0AB34FQC1"/>
<feature type="chain" id="PRO_5044326587" evidence="1">
    <location>
        <begin position="20"/>
        <end position="145"/>
    </location>
</feature>
<feature type="signal peptide" evidence="1">
    <location>
        <begin position="1"/>
        <end position="19"/>
    </location>
</feature>
<accession>A0AB34FQC1</accession>
<reference evidence="2" key="1">
    <citation type="submission" date="2023-01" db="EMBL/GenBank/DDBJ databases">
        <title>The growth and conidiation of Purpureocillium lavendulum are regulated by nitrogen source and histone H3K14 acetylation.</title>
        <authorList>
            <person name="Tang P."/>
            <person name="Han J."/>
            <person name="Zhang C."/>
            <person name="Tang P."/>
            <person name="Qi F."/>
            <person name="Zhang K."/>
            <person name="Liang L."/>
        </authorList>
    </citation>
    <scope>NUCLEOTIDE SEQUENCE</scope>
    <source>
        <strain evidence="2">YMF1.00683</strain>
    </source>
</reference>
<protein>
    <submittedName>
        <fullName evidence="2">Uncharacterized protein</fullName>
    </submittedName>
</protein>
<evidence type="ECO:0000313" key="2">
    <source>
        <dbReference type="EMBL" id="KAJ6441447.1"/>
    </source>
</evidence>
<gene>
    <name evidence="2" type="ORF">O9K51_04998</name>
</gene>
<name>A0AB34FQC1_9HYPO</name>
<organism evidence="2 3">
    <name type="scientific">Purpureocillium lavendulum</name>
    <dbReference type="NCBI Taxonomy" id="1247861"/>
    <lineage>
        <taxon>Eukaryota</taxon>
        <taxon>Fungi</taxon>
        <taxon>Dikarya</taxon>
        <taxon>Ascomycota</taxon>
        <taxon>Pezizomycotina</taxon>
        <taxon>Sordariomycetes</taxon>
        <taxon>Hypocreomycetidae</taxon>
        <taxon>Hypocreales</taxon>
        <taxon>Ophiocordycipitaceae</taxon>
        <taxon>Purpureocillium</taxon>
    </lineage>
</organism>